<feature type="domain" description="Rhodanese" evidence="1">
    <location>
        <begin position="21"/>
        <end position="105"/>
    </location>
</feature>
<dbReference type="CDD" id="cd00158">
    <property type="entry name" value="RHOD"/>
    <property type="match status" value="1"/>
</dbReference>
<dbReference type="Gene3D" id="3.40.250.10">
    <property type="entry name" value="Rhodanese-like domain"/>
    <property type="match status" value="1"/>
</dbReference>
<keyword evidence="3" id="KW-1185">Reference proteome</keyword>
<dbReference type="EMBL" id="JAVDWQ010000006">
    <property type="protein sequence ID" value="MDR7210246.1"/>
    <property type="molecule type" value="Genomic_DNA"/>
</dbReference>
<protein>
    <submittedName>
        <fullName evidence="2">Rhodanese-related sulfurtransferase</fullName>
    </submittedName>
</protein>
<evidence type="ECO:0000313" key="3">
    <source>
        <dbReference type="Proteomes" id="UP001269081"/>
    </source>
</evidence>
<dbReference type="Proteomes" id="UP001269081">
    <property type="component" value="Unassembled WGS sequence"/>
</dbReference>
<dbReference type="PROSITE" id="PS50206">
    <property type="entry name" value="RHODANESE_3"/>
    <property type="match status" value="1"/>
</dbReference>
<dbReference type="RefSeq" id="WP_310281111.1">
    <property type="nucleotide sequence ID" value="NZ_JAVDWQ010000006.1"/>
</dbReference>
<evidence type="ECO:0000259" key="1">
    <source>
        <dbReference type="PROSITE" id="PS50206"/>
    </source>
</evidence>
<proteinExistence type="predicted"/>
<comment type="caution">
    <text evidence="2">The sequence shown here is derived from an EMBL/GenBank/DDBJ whole genome shotgun (WGS) entry which is preliminary data.</text>
</comment>
<reference evidence="2 3" key="1">
    <citation type="submission" date="2023-07" db="EMBL/GenBank/DDBJ databases">
        <title>Sorghum-associated microbial communities from plants grown in Nebraska, USA.</title>
        <authorList>
            <person name="Schachtman D."/>
        </authorList>
    </citation>
    <scope>NUCLEOTIDE SEQUENCE [LARGE SCALE GENOMIC DNA]</scope>
    <source>
        <strain evidence="2 3">4129</strain>
    </source>
</reference>
<dbReference type="PANTHER" id="PTHR43031">
    <property type="entry name" value="FAD-DEPENDENT OXIDOREDUCTASE"/>
    <property type="match status" value="1"/>
</dbReference>
<organism evidence="2 3">
    <name type="scientific">Flavobacterium piscis</name>
    <dbReference type="NCBI Taxonomy" id="1114874"/>
    <lineage>
        <taxon>Bacteria</taxon>
        <taxon>Pseudomonadati</taxon>
        <taxon>Bacteroidota</taxon>
        <taxon>Flavobacteriia</taxon>
        <taxon>Flavobacteriales</taxon>
        <taxon>Flavobacteriaceae</taxon>
        <taxon>Flavobacterium</taxon>
    </lineage>
</organism>
<dbReference type="InterPro" id="IPR050229">
    <property type="entry name" value="GlpE_sulfurtransferase"/>
</dbReference>
<evidence type="ECO:0000313" key="2">
    <source>
        <dbReference type="EMBL" id="MDR7210246.1"/>
    </source>
</evidence>
<dbReference type="Pfam" id="PF00581">
    <property type="entry name" value="Rhodanese"/>
    <property type="match status" value="1"/>
</dbReference>
<dbReference type="SMART" id="SM00450">
    <property type="entry name" value="RHOD"/>
    <property type="match status" value="1"/>
</dbReference>
<dbReference type="InterPro" id="IPR001763">
    <property type="entry name" value="Rhodanese-like_dom"/>
</dbReference>
<dbReference type="SUPFAM" id="SSF52821">
    <property type="entry name" value="Rhodanese/Cell cycle control phosphatase"/>
    <property type="match status" value="1"/>
</dbReference>
<dbReference type="InterPro" id="IPR036873">
    <property type="entry name" value="Rhodanese-like_dom_sf"/>
</dbReference>
<gene>
    <name evidence="2" type="ORF">J2W48_002186</name>
</gene>
<sequence length="105" mass="11597">MFEILKKMFSNKEDSKLSQIVNDGAFLVDVRSPLEFSSEKVKGSVNIPVDQIQNHLAKFKSKKNIVVFCRSGARSSQAKAILERNGITNVTNGGTWKNVGALLTK</sequence>
<name>A0ABU1Y7Q6_9FLAO</name>
<accession>A0ABU1Y7Q6</accession>
<dbReference type="PANTHER" id="PTHR43031:SF16">
    <property type="entry name" value="OXIDOREDUCTASE"/>
    <property type="match status" value="1"/>
</dbReference>